<name>A0A6N6JG16_9RHOB</name>
<feature type="domain" description="FAD-binding" evidence="7">
    <location>
        <begin position="2"/>
        <end position="337"/>
    </location>
</feature>
<dbReference type="InterPro" id="IPR050493">
    <property type="entry name" value="FAD-dep_Monooxygenase_BioMet"/>
</dbReference>
<keyword evidence="6" id="KW-0732">Signal</keyword>
<keyword evidence="4" id="KW-0560">Oxidoreductase</keyword>
<comment type="cofactor">
    <cofactor evidence="1">
        <name>FAD</name>
        <dbReference type="ChEBI" id="CHEBI:57692"/>
    </cofactor>
</comment>
<dbReference type="OrthoDB" id="4230779at2"/>
<dbReference type="PRINTS" id="PR00420">
    <property type="entry name" value="RNGMNOXGNASE"/>
</dbReference>
<dbReference type="InterPro" id="IPR002938">
    <property type="entry name" value="FAD-bd"/>
</dbReference>
<dbReference type="EMBL" id="BLJE01000001">
    <property type="protein sequence ID" value="GFE64238.1"/>
    <property type="molecule type" value="Genomic_DNA"/>
</dbReference>
<evidence type="ECO:0000256" key="6">
    <source>
        <dbReference type="SAM" id="SignalP"/>
    </source>
</evidence>
<dbReference type="RefSeq" id="WP_159805091.1">
    <property type="nucleotide sequence ID" value="NZ_BLJE01000001.1"/>
</dbReference>
<evidence type="ECO:0000259" key="7">
    <source>
        <dbReference type="Pfam" id="PF01494"/>
    </source>
</evidence>
<keyword evidence="2" id="KW-0285">Flavoprotein</keyword>
<dbReference type="Gene3D" id="3.50.50.60">
    <property type="entry name" value="FAD/NAD(P)-binding domain"/>
    <property type="match status" value="1"/>
</dbReference>
<proteinExistence type="predicted"/>
<protein>
    <submittedName>
        <fullName evidence="8">Hydroxylase</fullName>
    </submittedName>
</protein>
<evidence type="ECO:0000256" key="3">
    <source>
        <dbReference type="ARBA" id="ARBA00022827"/>
    </source>
</evidence>
<dbReference type="PANTHER" id="PTHR13789">
    <property type="entry name" value="MONOOXYGENASE"/>
    <property type="match status" value="1"/>
</dbReference>
<keyword evidence="9" id="KW-1185">Reference proteome</keyword>
<feature type="chain" id="PRO_5026956974" evidence="6">
    <location>
        <begin position="21"/>
        <end position="384"/>
    </location>
</feature>
<reference evidence="8 9" key="1">
    <citation type="submission" date="2019-12" db="EMBL/GenBank/DDBJ databases">
        <title>Litoreibacter badius sp. nov., a novel bacteriochlorophyll a-containing bacterium in the genus Litoreibacter.</title>
        <authorList>
            <person name="Kanamuro M."/>
            <person name="Takabe Y."/>
            <person name="Mori K."/>
            <person name="Takaichi S."/>
            <person name="Hanada S."/>
        </authorList>
    </citation>
    <scope>NUCLEOTIDE SEQUENCE [LARGE SCALE GENOMIC DNA]</scope>
    <source>
        <strain evidence="8 9">K6</strain>
    </source>
</reference>
<keyword evidence="5" id="KW-0503">Monooxygenase</keyword>
<dbReference type="AlphaFoldDB" id="A0A6N6JG16"/>
<evidence type="ECO:0000256" key="2">
    <source>
        <dbReference type="ARBA" id="ARBA00022630"/>
    </source>
</evidence>
<evidence type="ECO:0000256" key="1">
    <source>
        <dbReference type="ARBA" id="ARBA00001974"/>
    </source>
</evidence>
<feature type="signal peptide" evidence="6">
    <location>
        <begin position="1"/>
        <end position="20"/>
    </location>
</feature>
<sequence length="384" mass="41605">MKAIVVGAGIGGLAAALALAQDGWQVDVLERAPSLGEVGAGLQISPNGMRVLDWLGVTDSLRPAFFEPEAITLRSGKTGRVLFRLPMKDTATERWGAPFMQVHRADLHDALLRAGQSLGVTLKTGLDVRSYRSDGVVFTDTQDFDGDLVIGADGVRSVIRDQMLGADPARFTGNVAWRLTVDVDTLSDPPPPEGAIWAGHKRHAVTTRIRSGQMVNFVGIVEQEDWTEEGWSIPGDPDVLKADFGNWAPPLQEIIKAADAPFRWALFDRPPSPKWSDGVVTLVGDAAHPMLPSMAQGAVQALEDAACLALSLRKTRTRPALEAYHARRIDRVSAIQARSAQNLRMFHKSGPALVPFWVAGRAAPGVLQSKQDWIYGHDPLSLQP</sequence>
<keyword evidence="3" id="KW-0274">FAD</keyword>
<dbReference type="Proteomes" id="UP000436822">
    <property type="component" value="Unassembled WGS sequence"/>
</dbReference>
<dbReference type="GO" id="GO:0004497">
    <property type="term" value="F:monooxygenase activity"/>
    <property type="evidence" value="ECO:0007669"/>
    <property type="project" value="UniProtKB-KW"/>
</dbReference>
<evidence type="ECO:0000313" key="9">
    <source>
        <dbReference type="Proteomes" id="UP000436822"/>
    </source>
</evidence>
<dbReference type="SUPFAM" id="SSF54373">
    <property type="entry name" value="FAD-linked reductases, C-terminal domain"/>
    <property type="match status" value="1"/>
</dbReference>
<evidence type="ECO:0000256" key="4">
    <source>
        <dbReference type="ARBA" id="ARBA00023002"/>
    </source>
</evidence>
<organism evidence="8 9">
    <name type="scientific">Litoreibacter roseus</name>
    <dbReference type="NCBI Taxonomy" id="2601869"/>
    <lineage>
        <taxon>Bacteria</taxon>
        <taxon>Pseudomonadati</taxon>
        <taxon>Pseudomonadota</taxon>
        <taxon>Alphaproteobacteria</taxon>
        <taxon>Rhodobacterales</taxon>
        <taxon>Roseobacteraceae</taxon>
        <taxon>Litoreibacter</taxon>
    </lineage>
</organism>
<dbReference type="PANTHER" id="PTHR13789:SF318">
    <property type="entry name" value="GERANYLGERANYL DIPHOSPHATE REDUCTASE"/>
    <property type="match status" value="1"/>
</dbReference>
<comment type="caution">
    <text evidence="8">The sequence shown here is derived from an EMBL/GenBank/DDBJ whole genome shotgun (WGS) entry which is preliminary data.</text>
</comment>
<dbReference type="SUPFAM" id="SSF51905">
    <property type="entry name" value="FAD/NAD(P)-binding domain"/>
    <property type="match status" value="1"/>
</dbReference>
<evidence type="ECO:0000256" key="5">
    <source>
        <dbReference type="ARBA" id="ARBA00023033"/>
    </source>
</evidence>
<evidence type="ECO:0000313" key="8">
    <source>
        <dbReference type="EMBL" id="GFE64238.1"/>
    </source>
</evidence>
<accession>A0A6N6JG16</accession>
<dbReference type="InterPro" id="IPR036188">
    <property type="entry name" value="FAD/NAD-bd_sf"/>
</dbReference>
<gene>
    <name evidence="8" type="ORF">KIN_13120</name>
</gene>
<dbReference type="GO" id="GO:0071949">
    <property type="term" value="F:FAD binding"/>
    <property type="evidence" value="ECO:0007669"/>
    <property type="project" value="InterPro"/>
</dbReference>
<dbReference type="Pfam" id="PF01494">
    <property type="entry name" value="FAD_binding_3"/>
    <property type="match status" value="1"/>
</dbReference>